<protein>
    <submittedName>
        <fullName evidence="3">Uncharacterized protein</fullName>
    </submittedName>
</protein>
<evidence type="ECO:0000313" key="3">
    <source>
        <dbReference type="EMBL" id="UXI70295.1"/>
    </source>
</evidence>
<organism evidence="3 4">
    <name type="scientific">Tahibacter amnicola</name>
    <dbReference type="NCBI Taxonomy" id="2976241"/>
    <lineage>
        <taxon>Bacteria</taxon>
        <taxon>Pseudomonadati</taxon>
        <taxon>Pseudomonadota</taxon>
        <taxon>Gammaproteobacteria</taxon>
        <taxon>Lysobacterales</taxon>
        <taxon>Rhodanobacteraceae</taxon>
        <taxon>Tahibacter</taxon>
    </lineage>
</organism>
<accession>A0ABY6BML3</accession>
<name>A0ABY6BML3_9GAMM</name>
<feature type="region of interest" description="Disordered" evidence="1">
    <location>
        <begin position="38"/>
        <end position="60"/>
    </location>
</feature>
<dbReference type="RefSeq" id="WP_261697246.1">
    <property type="nucleotide sequence ID" value="NZ_CP104694.1"/>
</dbReference>
<feature type="chain" id="PRO_5047509064" evidence="2">
    <location>
        <begin position="24"/>
        <end position="60"/>
    </location>
</feature>
<proteinExistence type="predicted"/>
<feature type="compositionally biased region" description="Polar residues" evidence="1">
    <location>
        <begin position="51"/>
        <end position="60"/>
    </location>
</feature>
<evidence type="ECO:0000313" key="4">
    <source>
        <dbReference type="Proteomes" id="UP001064632"/>
    </source>
</evidence>
<dbReference type="Proteomes" id="UP001064632">
    <property type="component" value="Chromosome"/>
</dbReference>
<feature type="signal peptide" evidence="2">
    <location>
        <begin position="1"/>
        <end position="23"/>
    </location>
</feature>
<sequence>MLRLPGLREALLHLAIMSIAVSAANPDSEPARHFDLLSGTPTAGKAAYNGRPNTHGTPHE</sequence>
<keyword evidence="2" id="KW-0732">Signal</keyword>
<evidence type="ECO:0000256" key="1">
    <source>
        <dbReference type="SAM" id="MobiDB-lite"/>
    </source>
</evidence>
<keyword evidence="4" id="KW-1185">Reference proteome</keyword>
<gene>
    <name evidence="3" type="ORF">N4264_11860</name>
</gene>
<reference evidence="3" key="1">
    <citation type="submission" date="2022-09" db="EMBL/GenBank/DDBJ databases">
        <title>Tahibacter sp. nov., isolated from a fresh water.</title>
        <authorList>
            <person name="Baek J.H."/>
            <person name="Lee J.K."/>
            <person name="Kim J.M."/>
            <person name="Jeon C.O."/>
        </authorList>
    </citation>
    <scope>NUCLEOTIDE SEQUENCE</scope>
    <source>
        <strain evidence="3">W38</strain>
    </source>
</reference>
<evidence type="ECO:0000256" key="2">
    <source>
        <dbReference type="SAM" id="SignalP"/>
    </source>
</evidence>
<dbReference type="EMBL" id="CP104694">
    <property type="protein sequence ID" value="UXI70295.1"/>
    <property type="molecule type" value="Genomic_DNA"/>
</dbReference>